<accession>A0A845DBV6</accession>
<comment type="caution">
    <text evidence="1">The sequence shown here is derived from an EMBL/GenBank/DDBJ whole genome shotgun (WGS) entry which is preliminary data.</text>
</comment>
<dbReference type="Gene3D" id="3.40.50.150">
    <property type="entry name" value="Vaccinia Virus protein VP39"/>
    <property type="match status" value="1"/>
</dbReference>
<dbReference type="InterPro" id="IPR029063">
    <property type="entry name" value="SAM-dependent_MTases_sf"/>
</dbReference>
<dbReference type="SUPFAM" id="SSF53335">
    <property type="entry name" value="S-adenosyl-L-methionine-dependent methyltransferases"/>
    <property type="match status" value="1"/>
</dbReference>
<reference evidence="1 2" key="1">
    <citation type="submission" date="2019-09" db="EMBL/GenBank/DDBJ databases">
        <title>Characterisation of the sponge microbiome using genome-centric metagenomics.</title>
        <authorList>
            <person name="Engelberts J.P."/>
            <person name="Robbins S.J."/>
            <person name="De Goeij J.M."/>
            <person name="Aranda M."/>
            <person name="Bell S.C."/>
            <person name="Webster N.S."/>
        </authorList>
    </citation>
    <scope>NUCLEOTIDE SEQUENCE [LARGE SCALE GENOMIC DNA]</scope>
    <source>
        <strain evidence="1">SB0662_bin_43</strain>
    </source>
</reference>
<dbReference type="AlphaFoldDB" id="A0A845DBV6"/>
<protein>
    <submittedName>
        <fullName evidence="1">Uncharacterized protein</fullName>
    </submittedName>
</protein>
<dbReference type="Proteomes" id="UP000449092">
    <property type="component" value="Unassembled WGS sequence"/>
</dbReference>
<gene>
    <name evidence="1" type="ORF">F4X82_01265</name>
</gene>
<proteinExistence type="predicted"/>
<sequence length="338" mass="39222">MENQKAGFWYNESIKYVVDIMQIMSALLRHKRQRGQYYTLGNPFSLNPFQEWAELIRLKQRVVLEPFAGANNIITLLSDAGYDNEFVSFDIHPTHFAVQKRDTIQDFPGGFSVAITNPPWLARNSATRRGLYFPNTVYDDLYKHCLQLMLDNCDFVAALIPASFLQKDDLKNRLSYFIVLHDPMFSDTENPVALALFGSSEESVRIYHNNSFVGNLSELKQFIPTTHGQSAVRFNAPEGEIGFIAFDNIRERSIRFCEGEDLRRYVIKHTTRMITRIECDAGEHDIVALVHDLNNDINEFRDNTQDVFLTPFKGLRKDGMYRRRMEYSLAKKFILQYV</sequence>
<dbReference type="EMBL" id="VXOY01000010">
    <property type="protein sequence ID" value="MYE38134.1"/>
    <property type="molecule type" value="Genomic_DNA"/>
</dbReference>
<name>A0A845DBV6_9BACT</name>
<evidence type="ECO:0000313" key="1">
    <source>
        <dbReference type="EMBL" id="MYE38134.1"/>
    </source>
</evidence>
<organism evidence="1 2">
    <name type="scientific">Candidatus Spechtbacteria bacterium SB0662_bin_43</name>
    <dbReference type="NCBI Taxonomy" id="2604897"/>
    <lineage>
        <taxon>Bacteria</taxon>
        <taxon>Candidatus Spechtiibacteriota</taxon>
    </lineage>
</organism>
<evidence type="ECO:0000313" key="2">
    <source>
        <dbReference type="Proteomes" id="UP000449092"/>
    </source>
</evidence>